<proteinExistence type="predicted"/>
<keyword evidence="3 6" id="KW-1133">Transmembrane helix</keyword>
<name>A0AAD7UFB8_9STRA</name>
<dbReference type="PANTHER" id="PTHR11319:SF35">
    <property type="entry name" value="OUTER MEMBRANE PROTEIN PMPC-RELATED"/>
    <property type="match status" value="1"/>
</dbReference>
<sequence>MAEARYELAEAVNLAKLAMKHANNDDVLAPWNVSVDMKFWDTAGSIGGALAGTISVLKDPMVVGIVGTEDSATTESVSHYASLRRKPTLSPLSRAADLIDKEEEGVEMLFRMSASQRLQYKLVAQLARYYEWRQVGAIAARNEDGYAAVNALEDELRNVNTTIVALGMFGLDGGGTATDMLSTLRGVRAVGVHIYVLLTEEYSLDVVRGLDELGLLDGANAFVAFNVSAVPKSTLRMLKGWLFVSVQGFSVAGDDDHDDDDEKFSYVASRFETSYSEDTTRWNCSRGVHKKLFGSLAEEPTVWDFAGVPSSYPNASPPIPGVAGCVDGDGEPTRDKTGYYDAVWIMVLALRRVLESGRNATDGDALREELLKTDWYGVRSYYAFDPESQDARQPLDVLNVVDDNATLVRVFEATNEIYATDAAVCVCLRATANVTWSSGNVRPGRPRDGRQISATKSDYANAIEVYDKLGEATATVFLLSHFEAIPDYGTLFLIELIDRSDENNGRVAWNGTYAAPGGVNSTQLPIVIPDWGTYTLLVTDMYDGTIVQDTQLPISSSQPECAEENEGYDEATGRCVECAAGREKLDNVCTDCQPGRYRAAGSAWSSCLICGESQYQPNYGSQSCYDCPTNSTRYDFEFQWRMACLCKEGFYASTGSWSRDHSVDAKTAGAGWGDNGTSCRPCPAGGSCSGKTYAPANKNQYWGDPQNPVAFEPCDQARCARNYRCKAGYRGRLCSRLRTYKFFTIGGITQHCWFKDHNALSFFVYFLLFCAILALWVWVNLFLDSLAITIFVQHIQSIAIISQFGVNYPRRPNSYFGILFNFALFDADIVAPSCVFKWSQLSTFYLSIFIALLGLLFYVVPLAELAKTLLRKNSQRPRYFAGVPVWLFPYRLLILLRVEFSYYRGSVGREAATATARALSLLDAIYPNLCFNFMRMLTKDKDTASKASYTRMDATLRWGSPRHVPAAIIAVVGGMLVVIGLPASIFVTIRNNYKLYYGVHEPPSLARWGWAYANFRSPHHATAIMSHLQTIAFCAVATGFQNSSLQTVVALVISITAFTYVVTVLPFEEFRYNIFTIIGELSVLVFIGTSVLVEERRLRVSWTVITAAELLVFFVATVIIYVMERAEVRQRAKIKSSVEQTLKLTTKPNQRRAWKWRRTVVGSSFETTGSRSTSSGSNRLPHSLCTKILGMMSLGLRDPSLSTASPEGGHDENRDITATDEDYDNDGKRLGPHERAVIIRALDGLSRAVEPCCMWAWCNDLSSQSEENKELVRHVARASETILHASSPLSQYSADHKAEFWRSLTENYRGIVGFAANTLTYSERVVVFGVLVKLQRFLANITLDELAMDDIVAESNRSSVLYCLMSAQAGDDSLAVFLRDALDAKRRAAPPVFIERTILLPASIRSHIVKHQSEREELPRGLTSGSSCAIIDQGNQHRTHLMLVHDQERKAMARKLLTHQRWRKLLEFEFREEAAIFHIEQFNGQNANETELSDPSPYGDPSRPAADPRRY</sequence>
<evidence type="ECO:0000256" key="5">
    <source>
        <dbReference type="SAM" id="MobiDB-lite"/>
    </source>
</evidence>
<evidence type="ECO:0000313" key="9">
    <source>
        <dbReference type="Proteomes" id="UP001230188"/>
    </source>
</evidence>
<feature type="region of interest" description="Disordered" evidence="5">
    <location>
        <begin position="1199"/>
        <end position="1227"/>
    </location>
</feature>
<evidence type="ECO:0000256" key="1">
    <source>
        <dbReference type="ARBA" id="ARBA00004370"/>
    </source>
</evidence>
<dbReference type="PANTHER" id="PTHR11319">
    <property type="entry name" value="G PROTEIN-COUPLED RECEPTOR-RELATED"/>
    <property type="match status" value="1"/>
</dbReference>
<gene>
    <name evidence="8" type="ORF">CTAYLR_000904</name>
</gene>
<dbReference type="Gene3D" id="3.40.50.2300">
    <property type="match status" value="2"/>
</dbReference>
<protein>
    <recommendedName>
        <fullName evidence="7">Receptor ligand binding region domain-containing protein</fullName>
    </recommendedName>
</protein>
<feature type="region of interest" description="Disordered" evidence="5">
    <location>
        <begin position="1486"/>
        <end position="1511"/>
    </location>
</feature>
<dbReference type="GO" id="GO:0016020">
    <property type="term" value="C:membrane"/>
    <property type="evidence" value="ECO:0007669"/>
    <property type="project" value="UniProtKB-SubCell"/>
</dbReference>
<feature type="transmembrane region" description="Helical" evidence="6">
    <location>
        <begin position="844"/>
        <end position="866"/>
    </location>
</feature>
<dbReference type="InterPro" id="IPR001828">
    <property type="entry name" value="ANF_lig-bd_rcpt"/>
</dbReference>
<comment type="caution">
    <text evidence="8">The sequence shown here is derived from an EMBL/GenBank/DDBJ whole genome shotgun (WGS) entry which is preliminary data.</text>
</comment>
<dbReference type="Pfam" id="PF01094">
    <property type="entry name" value="ANF_receptor"/>
    <property type="match status" value="1"/>
</dbReference>
<dbReference type="Proteomes" id="UP001230188">
    <property type="component" value="Unassembled WGS sequence"/>
</dbReference>
<feature type="transmembrane region" description="Helical" evidence="6">
    <location>
        <begin position="1073"/>
        <end position="1093"/>
    </location>
</feature>
<evidence type="ECO:0000256" key="2">
    <source>
        <dbReference type="ARBA" id="ARBA00022692"/>
    </source>
</evidence>
<evidence type="ECO:0000256" key="3">
    <source>
        <dbReference type="ARBA" id="ARBA00022989"/>
    </source>
</evidence>
<dbReference type="SUPFAM" id="SSF53822">
    <property type="entry name" value="Periplasmic binding protein-like I"/>
    <property type="match status" value="1"/>
</dbReference>
<keyword evidence="4 6" id="KW-0472">Membrane</keyword>
<evidence type="ECO:0000259" key="7">
    <source>
        <dbReference type="Pfam" id="PF01094"/>
    </source>
</evidence>
<evidence type="ECO:0000313" key="8">
    <source>
        <dbReference type="EMBL" id="KAJ8604445.1"/>
    </source>
</evidence>
<feature type="domain" description="Receptor ligand binding region" evidence="7">
    <location>
        <begin position="15"/>
        <end position="401"/>
    </location>
</feature>
<organism evidence="8 9">
    <name type="scientific">Chrysophaeum taylorii</name>
    <dbReference type="NCBI Taxonomy" id="2483200"/>
    <lineage>
        <taxon>Eukaryota</taxon>
        <taxon>Sar</taxon>
        <taxon>Stramenopiles</taxon>
        <taxon>Ochrophyta</taxon>
        <taxon>Pelagophyceae</taxon>
        <taxon>Pelagomonadales</taxon>
        <taxon>Pelagomonadaceae</taxon>
        <taxon>Chrysophaeum</taxon>
    </lineage>
</organism>
<feature type="compositionally biased region" description="Basic and acidic residues" evidence="5">
    <location>
        <begin position="1208"/>
        <end position="1217"/>
    </location>
</feature>
<feature type="transmembrane region" description="Helical" evidence="6">
    <location>
        <begin position="966"/>
        <end position="987"/>
    </location>
</feature>
<feature type="transmembrane region" description="Helical" evidence="6">
    <location>
        <begin position="759"/>
        <end position="779"/>
    </location>
</feature>
<evidence type="ECO:0000256" key="6">
    <source>
        <dbReference type="SAM" id="Phobius"/>
    </source>
</evidence>
<dbReference type="InterPro" id="IPR028082">
    <property type="entry name" value="Peripla_BP_I"/>
</dbReference>
<accession>A0AAD7UFB8</accession>
<feature type="transmembrane region" description="Helical" evidence="6">
    <location>
        <begin position="1048"/>
        <end position="1067"/>
    </location>
</feature>
<evidence type="ECO:0000256" key="4">
    <source>
        <dbReference type="ARBA" id="ARBA00023136"/>
    </source>
</evidence>
<comment type="subcellular location">
    <subcellularLocation>
        <location evidence="1">Membrane</location>
    </subcellularLocation>
</comment>
<dbReference type="SMART" id="SM01411">
    <property type="entry name" value="Ephrin_rec_like"/>
    <property type="match status" value="1"/>
</dbReference>
<feature type="transmembrane region" description="Helical" evidence="6">
    <location>
        <begin position="878"/>
        <end position="896"/>
    </location>
</feature>
<keyword evidence="2 6" id="KW-0812">Transmembrane</keyword>
<feature type="transmembrane region" description="Helical" evidence="6">
    <location>
        <begin position="1100"/>
        <end position="1123"/>
    </location>
</feature>
<keyword evidence="9" id="KW-1185">Reference proteome</keyword>
<dbReference type="EMBL" id="JAQMWT010000330">
    <property type="protein sequence ID" value="KAJ8604445.1"/>
    <property type="molecule type" value="Genomic_DNA"/>
</dbReference>
<reference evidence="8" key="1">
    <citation type="submission" date="2023-01" db="EMBL/GenBank/DDBJ databases">
        <title>Metagenome sequencing of chrysophaentin producing Chrysophaeum taylorii.</title>
        <authorList>
            <person name="Davison J."/>
            <person name="Bewley C."/>
        </authorList>
    </citation>
    <scope>NUCLEOTIDE SEQUENCE</scope>
    <source>
        <strain evidence="8">NIES-1699</strain>
    </source>
</reference>